<keyword evidence="2 5" id="KW-0547">Nucleotide-binding</keyword>
<accession>A0AA37T5G6</accession>
<evidence type="ECO:0000256" key="3">
    <source>
        <dbReference type="ARBA" id="ARBA00022777"/>
    </source>
</evidence>
<dbReference type="PROSITE" id="PS50011">
    <property type="entry name" value="PROTEIN_KINASE_DOM"/>
    <property type="match status" value="1"/>
</dbReference>
<proteinExistence type="predicted"/>
<keyword evidence="10" id="KW-1185">Reference proteome</keyword>
<dbReference type="PROSITE" id="PS00107">
    <property type="entry name" value="PROTEIN_KINASE_ATP"/>
    <property type="match status" value="1"/>
</dbReference>
<feature type="compositionally biased region" description="Basic and acidic residues" evidence="7">
    <location>
        <begin position="1"/>
        <end position="15"/>
    </location>
</feature>
<dbReference type="EMBL" id="BSPD01000037">
    <property type="protein sequence ID" value="GLS25951.1"/>
    <property type="molecule type" value="Genomic_DNA"/>
</dbReference>
<dbReference type="Gene3D" id="1.25.40.10">
    <property type="entry name" value="Tetratricopeptide repeat domain"/>
    <property type="match status" value="1"/>
</dbReference>
<dbReference type="PANTHER" id="PTHR43289:SF6">
    <property type="entry name" value="SERINE_THREONINE-PROTEIN KINASE NEKL-3"/>
    <property type="match status" value="1"/>
</dbReference>
<evidence type="ECO:0000256" key="7">
    <source>
        <dbReference type="SAM" id="MobiDB-lite"/>
    </source>
</evidence>
<evidence type="ECO:0000256" key="5">
    <source>
        <dbReference type="PROSITE-ProRule" id="PRU10141"/>
    </source>
</evidence>
<dbReference type="Gene3D" id="1.10.510.10">
    <property type="entry name" value="Transferase(Phosphotransferase) domain 1"/>
    <property type="match status" value="1"/>
</dbReference>
<evidence type="ECO:0000256" key="6">
    <source>
        <dbReference type="SAM" id="Coils"/>
    </source>
</evidence>
<reference evidence="9 10" key="1">
    <citation type="journal article" date="2014" name="Int. J. Syst. Evol. Microbiol.">
        <title>Complete genome sequence of Corynebacterium casei LMG S-19264T (=DSM 44701T), isolated from a smear-ripened cheese.</title>
        <authorList>
            <consortium name="US DOE Joint Genome Institute (JGI-PGF)"/>
            <person name="Walter F."/>
            <person name="Albersmeier A."/>
            <person name="Kalinowski J."/>
            <person name="Ruckert C."/>
        </authorList>
    </citation>
    <scope>NUCLEOTIDE SEQUENCE [LARGE SCALE GENOMIC DNA]</scope>
    <source>
        <strain evidence="9 10">NBRC 110095</strain>
    </source>
</reference>
<dbReference type="InterPro" id="IPR000719">
    <property type="entry name" value="Prot_kinase_dom"/>
</dbReference>
<comment type="caution">
    <text evidence="9">The sequence shown here is derived from an EMBL/GenBank/DDBJ whole genome shotgun (WGS) entry which is preliminary data.</text>
</comment>
<name>A0AA37T5G6_9GAMM</name>
<feature type="coiled-coil region" evidence="6">
    <location>
        <begin position="552"/>
        <end position="579"/>
    </location>
</feature>
<sequence length="759" mass="82679">MTVEKKNSSEHRDNAATEIVSSKKTTDSTPSSSSNKEEESTRIVPSLSKKAQAVSTDEATVFVSSSNPPSQGSSSKKSSSPPSYSKKSTAQKPIAQQAHGARMADVHNPETSSAKGASSDYTEYVASTDSTSNSKGFQAARDLAQKAMNVKGKMLKKRFVLERVLGRGGMGVVYKAKDLRKVEAEDRNPYVAAKVLGRSFKDHPDAFKALQKETAISQTLAHPNIVTVHDFDRDGNTIYMTMELLEGTPLDKVLKEHKGVGLGKKQALHLFTDMCAALAYAHKRDLIHSDFKPGNVFVTVDNAAKVLDFGIARAASVGSKTAIADGQGAGSTQGGNDFDPGSLGALTPGYASLEMFQGETPCFSDDVYALACVLYEMLCGEHPYDKTPANKAIEEGLKPKRPDGLTNREWKALTKGLALKREDRWKSTEQFMYHLLPRRRSPWVRGIAATTFVAIGLAAWFGYESYQAELSVANTIAEKLDVANQCFEQGNYQCAIDNSLVVKNLAPNDSNAKALYDKSIEGLKDQQFTKAIDDLRAGMRSCFTSGDYDCASVRARELLDQLSEDAEAQQRLAEIEQIKQSQKVTTVIAQAQKCLDNQDLECATLFLDEAKAIDSAHPSVEALSQALMSRKEILAEQASERSAKISALMSSAKNCQRQQDYGCVIAKADQILAIDDVNTEAVSIKQQAILAKQQANADERTVRKILTQAQACLDRRNYSCAIAKSESALDIVPKHPSALRLRKKAEDAQAALKKSIMIN</sequence>
<feature type="region of interest" description="Disordered" evidence="7">
    <location>
        <begin position="1"/>
        <end position="118"/>
    </location>
</feature>
<dbReference type="AlphaFoldDB" id="A0AA37T5G6"/>
<dbReference type="GO" id="GO:0004674">
    <property type="term" value="F:protein serine/threonine kinase activity"/>
    <property type="evidence" value="ECO:0007669"/>
    <property type="project" value="TreeGrafter"/>
</dbReference>
<dbReference type="Gene3D" id="3.30.200.20">
    <property type="entry name" value="Phosphorylase Kinase, domain 1"/>
    <property type="match status" value="1"/>
</dbReference>
<dbReference type="InterPro" id="IPR011009">
    <property type="entry name" value="Kinase-like_dom_sf"/>
</dbReference>
<feature type="binding site" evidence="5">
    <location>
        <position position="194"/>
    </location>
    <ligand>
        <name>ATP</name>
        <dbReference type="ChEBI" id="CHEBI:30616"/>
    </ligand>
</feature>
<dbReference type="SUPFAM" id="SSF56112">
    <property type="entry name" value="Protein kinase-like (PK-like)"/>
    <property type="match status" value="1"/>
</dbReference>
<evidence type="ECO:0000313" key="10">
    <source>
        <dbReference type="Proteomes" id="UP001156870"/>
    </source>
</evidence>
<dbReference type="PROSITE" id="PS00108">
    <property type="entry name" value="PROTEIN_KINASE_ST"/>
    <property type="match status" value="1"/>
</dbReference>
<evidence type="ECO:0000256" key="4">
    <source>
        <dbReference type="ARBA" id="ARBA00022840"/>
    </source>
</evidence>
<dbReference type="CDD" id="cd14014">
    <property type="entry name" value="STKc_PknB_like"/>
    <property type="match status" value="1"/>
</dbReference>
<dbReference type="RefSeq" id="WP_232593278.1">
    <property type="nucleotide sequence ID" value="NZ_BSPD01000037.1"/>
</dbReference>
<dbReference type="Pfam" id="PF00069">
    <property type="entry name" value="Pkinase"/>
    <property type="match status" value="1"/>
</dbReference>
<keyword evidence="6" id="KW-0175">Coiled coil</keyword>
<dbReference type="Proteomes" id="UP001156870">
    <property type="component" value="Unassembled WGS sequence"/>
</dbReference>
<evidence type="ECO:0000259" key="8">
    <source>
        <dbReference type="PROSITE" id="PS50011"/>
    </source>
</evidence>
<keyword evidence="3" id="KW-0418">Kinase</keyword>
<dbReference type="GO" id="GO:0005524">
    <property type="term" value="F:ATP binding"/>
    <property type="evidence" value="ECO:0007669"/>
    <property type="project" value="UniProtKB-UniRule"/>
</dbReference>
<dbReference type="InterPro" id="IPR011990">
    <property type="entry name" value="TPR-like_helical_dom_sf"/>
</dbReference>
<keyword evidence="4 5" id="KW-0067">ATP-binding</keyword>
<gene>
    <name evidence="9" type="ORF">GCM10007877_16660</name>
</gene>
<feature type="compositionally biased region" description="Low complexity" evidence="7">
    <location>
        <begin position="64"/>
        <end position="88"/>
    </location>
</feature>
<dbReference type="PANTHER" id="PTHR43289">
    <property type="entry name" value="MITOGEN-ACTIVATED PROTEIN KINASE KINASE KINASE 20-RELATED"/>
    <property type="match status" value="1"/>
</dbReference>
<dbReference type="InterPro" id="IPR008271">
    <property type="entry name" value="Ser/Thr_kinase_AS"/>
</dbReference>
<organism evidence="9 10">
    <name type="scientific">Marinibactrum halimedae</name>
    <dbReference type="NCBI Taxonomy" id="1444977"/>
    <lineage>
        <taxon>Bacteria</taxon>
        <taxon>Pseudomonadati</taxon>
        <taxon>Pseudomonadota</taxon>
        <taxon>Gammaproteobacteria</taxon>
        <taxon>Cellvibrionales</taxon>
        <taxon>Cellvibrionaceae</taxon>
        <taxon>Marinibactrum</taxon>
    </lineage>
</organism>
<evidence type="ECO:0000256" key="2">
    <source>
        <dbReference type="ARBA" id="ARBA00022741"/>
    </source>
</evidence>
<evidence type="ECO:0000313" key="9">
    <source>
        <dbReference type="EMBL" id="GLS25951.1"/>
    </source>
</evidence>
<feature type="domain" description="Protein kinase" evidence="8">
    <location>
        <begin position="159"/>
        <end position="444"/>
    </location>
</feature>
<evidence type="ECO:0000256" key="1">
    <source>
        <dbReference type="ARBA" id="ARBA00022679"/>
    </source>
</evidence>
<feature type="compositionally biased region" description="Polar residues" evidence="7">
    <location>
        <begin position="109"/>
        <end position="118"/>
    </location>
</feature>
<protein>
    <recommendedName>
        <fullName evidence="8">Protein kinase domain-containing protein</fullName>
    </recommendedName>
</protein>
<dbReference type="InterPro" id="IPR017441">
    <property type="entry name" value="Protein_kinase_ATP_BS"/>
</dbReference>
<keyword evidence="1" id="KW-0808">Transferase</keyword>